<dbReference type="SMART" id="SM00271">
    <property type="entry name" value="DnaJ"/>
    <property type="match status" value="1"/>
</dbReference>
<protein>
    <submittedName>
        <fullName evidence="2">Chaperone protein DnaJ</fullName>
    </submittedName>
</protein>
<dbReference type="EMBL" id="CP042425">
    <property type="protein sequence ID" value="QEL19699.1"/>
    <property type="molecule type" value="Genomic_DNA"/>
</dbReference>
<dbReference type="OrthoDB" id="5421571at2"/>
<dbReference type="Proteomes" id="UP000324974">
    <property type="component" value="Chromosome"/>
</dbReference>
<reference evidence="3" key="1">
    <citation type="submission" date="2019-08" db="EMBL/GenBank/DDBJ databases">
        <title>Limnoglobus roseus gen. nov., sp. nov., a novel freshwater planctomycete with a giant genome from the family Gemmataceae.</title>
        <authorList>
            <person name="Kulichevskaya I.S."/>
            <person name="Naumoff D.G."/>
            <person name="Miroshnikov K."/>
            <person name="Ivanova A."/>
            <person name="Philippov D.A."/>
            <person name="Hakobyan A."/>
            <person name="Rijpstra I.C."/>
            <person name="Sinninghe Damste J.S."/>
            <person name="Liesack W."/>
            <person name="Dedysh S.N."/>
        </authorList>
    </citation>
    <scope>NUCLEOTIDE SEQUENCE [LARGE SCALE GENOMIC DNA]</scope>
    <source>
        <strain evidence="3">PX52</strain>
    </source>
</reference>
<evidence type="ECO:0000313" key="3">
    <source>
        <dbReference type="Proteomes" id="UP000324974"/>
    </source>
</evidence>
<evidence type="ECO:0000259" key="1">
    <source>
        <dbReference type="PROSITE" id="PS50076"/>
    </source>
</evidence>
<feature type="domain" description="J" evidence="1">
    <location>
        <begin position="3"/>
        <end position="62"/>
    </location>
</feature>
<dbReference type="Gene3D" id="1.10.287.110">
    <property type="entry name" value="DnaJ domain"/>
    <property type="match status" value="1"/>
</dbReference>
<sequence>MTDPYTVLGIPPDADDAAIRAQYLQLTREFPPEEHPEKSAAIRHAYDLLKDLDARVNYRLFAAARSETIDAIIEDVVCQTPRRRITLNELFRAAGISGR</sequence>
<evidence type="ECO:0000313" key="2">
    <source>
        <dbReference type="EMBL" id="QEL19699.1"/>
    </source>
</evidence>
<organism evidence="2 3">
    <name type="scientific">Limnoglobus roseus</name>
    <dbReference type="NCBI Taxonomy" id="2598579"/>
    <lineage>
        <taxon>Bacteria</taxon>
        <taxon>Pseudomonadati</taxon>
        <taxon>Planctomycetota</taxon>
        <taxon>Planctomycetia</taxon>
        <taxon>Gemmatales</taxon>
        <taxon>Gemmataceae</taxon>
        <taxon>Limnoglobus</taxon>
    </lineage>
</organism>
<dbReference type="RefSeq" id="WP_149114064.1">
    <property type="nucleotide sequence ID" value="NZ_CP042425.1"/>
</dbReference>
<dbReference type="Pfam" id="PF00226">
    <property type="entry name" value="DnaJ"/>
    <property type="match status" value="1"/>
</dbReference>
<dbReference type="CDD" id="cd06257">
    <property type="entry name" value="DnaJ"/>
    <property type="match status" value="1"/>
</dbReference>
<dbReference type="AlphaFoldDB" id="A0A5C1AJX7"/>
<keyword evidence="3" id="KW-1185">Reference proteome</keyword>
<gene>
    <name evidence="2" type="primary">dnaJ_2</name>
    <name evidence="2" type="ORF">PX52LOC_06778</name>
</gene>
<name>A0A5C1AJX7_9BACT</name>
<proteinExistence type="predicted"/>
<accession>A0A5C1AJX7</accession>
<dbReference type="InterPro" id="IPR001623">
    <property type="entry name" value="DnaJ_domain"/>
</dbReference>
<dbReference type="SUPFAM" id="SSF46565">
    <property type="entry name" value="Chaperone J-domain"/>
    <property type="match status" value="1"/>
</dbReference>
<dbReference type="InterPro" id="IPR036869">
    <property type="entry name" value="J_dom_sf"/>
</dbReference>
<dbReference type="PROSITE" id="PS50076">
    <property type="entry name" value="DNAJ_2"/>
    <property type="match status" value="1"/>
</dbReference>
<dbReference type="KEGG" id="lrs:PX52LOC_06778"/>